<feature type="transmembrane region" description="Helical" evidence="1">
    <location>
        <begin position="37"/>
        <end position="58"/>
    </location>
</feature>
<proteinExistence type="predicted"/>
<keyword evidence="1" id="KW-1133">Transmembrane helix</keyword>
<dbReference type="RefSeq" id="WP_069716532.1">
    <property type="nucleotide sequence ID" value="NZ_MJEH01000011.1"/>
</dbReference>
<comment type="caution">
    <text evidence="2">The sequence shown here is derived from an EMBL/GenBank/DDBJ whole genome shotgun (WGS) entry which is preliminary data.</text>
</comment>
<reference evidence="2 3" key="1">
    <citation type="submission" date="2016-08" db="EMBL/GenBank/DDBJ databases">
        <title>Genome of Bacillus solimangrovi GH2-4.</title>
        <authorList>
            <person name="Lim S."/>
            <person name="Kim B.-C."/>
        </authorList>
    </citation>
    <scope>NUCLEOTIDE SEQUENCE [LARGE SCALE GENOMIC DNA]</scope>
    <source>
        <strain evidence="2 3">GH2-4</strain>
    </source>
</reference>
<keyword evidence="1" id="KW-0472">Membrane</keyword>
<evidence type="ECO:0000313" key="3">
    <source>
        <dbReference type="Proteomes" id="UP000095209"/>
    </source>
</evidence>
<dbReference type="OrthoDB" id="2902278at2"/>
<evidence type="ECO:0000313" key="2">
    <source>
        <dbReference type="EMBL" id="OEH93629.1"/>
    </source>
</evidence>
<keyword evidence="1" id="KW-0812">Transmembrane</keyword>
<gene>
    <name evidence="2" type="ORF">BFG57_01185</name>
</gene>
<evidence type="ECO:0000256" key="1">
    <source>
        <dbReference type="SAM" id="Phobius"/>
    </source>
</evidence>
<keyword evidence="3" id="KW-1185">Reference proteome</keyword>
<dbReference type="EMBL" id="MJEH01000011">
    <property type="protein sequence ID" value="OEH93629.1"/>
    <property type="molecule type" value="Genomic_DNA"/>
</dbReference>
<dbReference type="AlphaFoldDB" id="A0A1E5LHR4"/>
<dbReference type="STRING" id="1305675.BFG57_01185"/>
<protein>
    <submittedName>
        <fullName evidence="2">Uncharacterized protein</fullName>
    </submittedName>
</protein>
<feature type="transmembrane region" description="Helical" evidence="1">
    <location>
        <begin position="78"/>
        <end position="100"/>
    </location>
</feature>
<sequence length="115" mass="13555">MYTYEPFTLLRPMFITLLVMSIVLCLTIIITKKRQKYINWFTISSISIVNFILANQLLTFHFNILDELNLSEDSIDNVANMMFLAISALSFVNPFLYLCIRAWEQSRQNNNRLNH</sequence>
<dbReference type="Proteomes" id="UP000095209">
    <property type="component" value="Unassembled WGS sequence"/>
</dbReference>
<name>A0A1E5LHR4_9BACI</name>
<organism evidence="2 3">
    <name type="scientific">Bacillus solimangrovi</name>
    <dbReference type="NCBI Taxonomy" id="1305675"/>
    <lineage>
        <taxon>Bacteria</taxon>
        <taxon>Bacillati</taxon>
        <taxon>Bacillota</taxon>
        <taxon>Bacilli</taxon>
        <taxon>Bacillales</taxon>
        <taxon>Bacillaceae</taxon>
        <taxon>Bacillus</taxon>
    </lineage>
</organism>
<accession>A0A1E5LHR4</accession>
<feature type="transmembrane region" description="Helical" evidence="1">
    <location>
        <begin position="12"/>
        <end position="30"/>
    </location>
</feature>